<keyword evidence="3" id="KW-1185">Reference proteome</keyword>
<dbReference type="EMBL" id="CZCU02000149">
    <property type="protein sequence ID" value="VXD21998.1"/>
    <property type="molecule type" value="Genomic_DNA"/>
</dbReference>
<sequence>MAFSVPVKLEVNPELLPSANDSVSPEPDVANATGAKTGRTKENKPAIIAVLIPMTFTLFL</sequence>
<organism evidence="2 3">
    <name type="scientific">Planktothrix serta PCC 8927</name>
    <dbReference type="NCBI Taxonomy" id="671068"/>
    <lineage>
        <taxon>Bacteria</taxon>
        <taxon>Bacillati</taxon>
        <taxon>Cyanobacteriota</taxon>
        <taxon>Cyanophyceae</taxon>
        <taxon>Oscillatoriophycideae</taxon>
        <taxon>Oscillatoriales</taxon>
        <taxon>Microcoleaceae</taxon>
        <taxon>Planktothrix</taxon>
    </lineage>
</organism>
<dbReference type="AlphaFoldDB" id="A0A7Z9E0Z6"/>
<dbReference type="Proteomes" id="UP000184550">
    <property type="component" value="Unassembled WGS sequence"/>
</dbReference>
<evidence type="ECO:0000313" key="3">
    <source>
        <dbReference type="Proteomes" id="UP000184550"/>
    </source>
</evidence>
<comment type="caution">
    <text evidence="2">The sequence shown here is derived from an EMBL/GenBank/DDBJ whole genome shotgun (WGS) entry which is preliminary data.</text>
</comment>
<proteinExistence type="predicted"/>
<reference evidence="2" key="1">
    <citation type="submission" date="2019-10" db="EMBL/GenBank/DDBJ databases">
        <authorList>
            <consortium name="Genoscope - CEA"/>
            <person name="William W."/>
        </authorList>
    </citation>
    <scope>NUCLEOTIDE SEQUENCE [LARGE SCALE GENOMIC DNA]</scope>
    <source>
        <strain evidence="2">BBR_PRJEB10992</strain>
    </source>
</reference>
<feature type="region of interest" description="Disordered" evidence="1">
    <location>
        <begin position="16"/>
        <end position="39"/>
    </location>
</feature>
<accession>A0A7Z9E0Z6</accession>
<name>A0A7Z9E0Z6_9CYAN</name>
<evidence type="ECO:0000256" key="1">
    <source>
        <dbReference type="SAM" id="MobiDB-lite"/>
    </source>
</evidence>
<evidence type="ECO:0000313" key="2">
    <source>
        <dbReference type="EMBL" id="VXD21998.1"/>
    </source>
</evidence>
<gene>
    <name evidence="2" type="ORF">PL8927_720328</name>
</gene>
<protein>
    <submittedName>
        <fullName evidence="2">Uncharacterized protein</fullName>
    </submittedName>
</protein>